<dbReference type="Pfam" id="PF01075">
    <property type="entry name" value="Glyco_transf_9"/>
    <property type="match status" value="1"/>
</dbReference>
<reference evidence="3 4" key="2">
    <citation type="journal article" date="2011" name="Stand. Genomic Sci.">
        <title>Complete genome sequence of Calditerrivibrio nitroreducens type strain (Yu37-1).</title>
        <authorList>
            <person name="Pitluck S."/>
            <person name="Sikorski J."/>
            <person name="Zeytun A."/>
            <person name="Lapidus A."/>
            <person name="Nolan M."/>
            <person name="Lucas S."/>
            <person name="Hammon N."/>
            <person name="Deshpande S."/>
            <person name="Cheng J.F."/>
            <person name="Tapia R."/>
            <person name="Han C."/>
            <person name="Goodwin L."/>
            <person name="Liolios K."/>
            <person name="Pagani I."/>
            <person name="Ivanova N."/>
            <person name="Mavromatis K."/>
            <person name="Pati A."/>
            <person name="Chen A."/>
            <person name="Palaniappan K."/>
            <person name="Hauser L."/>
            <person name="Chang Y.J."/>
            <person name="Jeffries C.D."/>
            <person name="Detter J.C."/>
            <person name="Brambilla E."/>
            <person name="Djao O.D."/>
            <person name="Rohde M."/>
            <person name="Spring S."/>
            <person name="Goker M."/>
            <person name="Woyke T."/>
            <person name="Bristow J."/>
            <person name="Eisen J.A."/>
            <person name="Markowitz V."/>
            <person name="Hugenholtz P."/>
            <person name="Kyrpides N.C."/>
            <person name="Klenk H.P."/>
            <person name="Land M."/>
        </authorList>
    </citation>
    <scope>NUCLEOTIDE SEQUENCE [LARGE SCALE GENOMIC DNA]</scope>
    <source>
        <strain evidence="4">DSM 19672 / NBRC 101217 / Yu37-1</strain>
    </source>
</reference>
<dbReference type="GO" id="GO:0008713">
    <property type="term" value="F:ADP-heptose-lipopolysaccharide heptosyltransferase activity"/>
    <property type="evidence" value="ECO:0007669"/>
    <property type="project" value="TreeGrafter"/>
</dbReference>
<sequence precursor="true">MKKILLIRLSAIGDIVFATTMLKPLKESGKVKIYWLVNSPLSSILYGNDRIDEVISLPVDRWKWLFKKLKFVTLIIEILQFVRKLKKYQFDISIDLHGILKGSIWAFLSGSKEKIGLGKREFNWIFLDKVYPRGGDASFFASEYLYLAELLGFKITDKKPFLTVPDETKNNIKQNLLSNVKDKFFVIAPFTTRPQKYWIEIYWQELLKKITSEYHDNDIIILGGKNDYDAAEKLVVHENVKNFSGKTKLAEAMAIIYLSDGIIGVDTGLTHMGTAFEKNTIAIFGSTVPYLTTANPKTKVLYAGLSCSPCKRNPTCNNRFDCMHAITPEMVYKEFTKLVDL</sequence>
<evidence type="ECO:0000256" key="2">
    <source>
        <dbReference type="ARBA" id="ARBA00022679"/>
    </source>
</evidence>
<dbReference type="GO" id="GO:0009244">
    <property type="term" value="P:lipopolysaccharide core region biosynthetic process"/>
    <property type="evidence" value="ECO:0007669"/>
    <property type="project" value="TreeGrafter"/>
</dbReference>
<dbReference type="eggNOG" id="COG0859">
    <property type="taxonomic scope" value="Bacteria"/>
</dbReference>
<dbReference type="GO" id="GO:0005829">
    <property type="term" value="C:cytosol"/>
    <property type="evidence" value="ECO:0007669"/>
    <property type="project" value="TreeGrafter"/>
</dbReference>
<dbReference type="PANTHER" id="PTHR30160:SF1">
    <property type="entry name" value="LIPOPOLYSACCHARIDE 1,2-N-ACETYLGLUCOSAMINETRANSFERASE-RELATED"/>
    <property type="match status" value="1"/>
</dbReference>
<dbReference type="AlphaFoldDB" id="E4TI70"/>
<dbReference type="CAZy" id="GT9">
    <property type="family name" value="Glycosyltransferase Family 9"/>
</dbReference>
<dbReference type="KEGG" id="cni:Calni_1075"/>
<dbReference type="RefSeq" id="WP_013451198.1">
    <property type="nucleotide sequence ID" value="NC_014758.1"/>
</dbReference>
<dbReference type="OrthoDB" id="9781892at2"/>
<dbReference type="SUPFAM" id="SSF53756">
    <property type="entry name" value="UDP-Glycosyltransferase/glycogen phosphorylase"/>
    <property type="match status" value="1"/>
</dbReference>
<evidence type="ECO:0000313" key="4">
    <source>
        <dbReference type="Proteomes" id="UP000007039"/>
    </source>
</evidence>
<accession>E4TI70</accession>
<dbReference type="HOGENOM" id="CLU_038371_6_0_0"/>
<organism evidence="3 4">
    <name type="scientific">Calditerrivibrio nitroreducens (strain DSM 19672 / NBRC 101217 / Yu37-1)</name>
    <dbReference type="NCBI Taxonomy" id="768670"/>
    <lineage>
        <taxon>Bacteria</taxon>
        <taxon>Pseudomonadati</taxon>
        <taxon>Deferribacterota</taxon>
        <taxon>Deferribacteres</taxon>
        <taxon>Deferribacterales</taxon>
        <taxon>Calditerrivibrionaceae</taxon>
    </lineage>
</organism>
<proteinExistence type="predicted"/>
<keyword evidence="4" id="KW-1185">Reference proteome</keyword>
<dbReference type="Gene3D" id="3.40.50.2000">
    <property type="entry name" value="Glycogen Phosphorylase B"/>
    <property type="match status" value="2"/>
</dbReference>
<dbReference type="PANTHER" id="PTHR30160">
    <property type="entry name" value="TETRAACYLDISACCHARIDE 4'-KINASE-RELATED"/>
    <property type="match status" value="1"/>
</dbReference>
<name>E4TI70_CALNY</name>
<dbReference type="InterPro" id="IPR051199">
    <property type="entry name" value="LPS_LOS_Heptosyltrfase"/>
</dbReference>
<reference key="1">
    <citation type="submission" date="2010-11" db="EMBL/GenBank/DDBJ databases">
        <title>The complete genome of chromosome of Calditerrivibrio nitroreducens DSM 19672.</title>
        <authorList>
            <consortium name="US DOE Joint Genome Institute (JGI-PGF)"/>
            <person name="Lucas S."/>
            <person name="Copeland A."/>
            <person name="Lapidus A."/>
            <person name="Bruce D."/>
            <person name="Goodwin L."/>
            <person name="Pitluck S."/>
            <person name="Kyrpides N."/>
            <person name="Mavromatis K."/>
            <person name="Ivanova N."/>
            <person name="Mikhailova N."/>
            <person name="Zeytun A."/>
            <person name="Brettin T."/>
            <person name="Detter J.C."/>
            <person name="Tapia R."/>
            <person name="Han C."/>
            <person name="Land M."/>
            <person name="Hauser L."/>
            <person name="Markowitz V."/>
            <person name="Cheng J.-F."/>
            <person name="Hugenholtz P."/>
            <person name="Woyke T."/>
            <person name="Wu D."/>
            <person name="Spring S."/>
            <person name="Schroeder M."/>
            <person name="Brambilla E."/>
            <person name="Klenk H.-P."/>
            <person name="Eisen J.A."/>
        </authorList>
    </citation>
    <scope>NUCLEOTIDE SEQUENCE [LARGE SCALE GENOMIC DNA]</scope>
    <source>
        <strain>DSM 19672</strain>
    </source>
</reference>
<dbReference type="InterPro" id="IPR002201">
    <property type="entry name" value="Glyco_trans_9"/>
</dbReference>
<protein>
    <submittedName>
        <fullName evidence="3">Glycosyl transferase family 9</fullName>
    </submittedName>
</protein>
<dbReference type="Proteomes" id="UP000007039">
    <property type="component" value="Chromosome"/>
</dbReference>
<dbReference type="EMBL" id="CP002347">
    <property type="protein sequence ID" value="ADR18986.1"/>
    <property type="molecule type" value="Genomic_DNA"/>
</dbReference>
<dbReference type="CDD" id="cd03789">
    <property type="entry name" value="GT9_LPS_heptosyltransferase"/>
    <property type="match status" value="1"/>
</dbReference>
<gene>
    <name evidence="3" type="ordered locus">Calni_1075</name>
</gene>
<evidence type="ECO:0000313" key="3">
    <source>
        <dbReference type="EMBL" id="ADR18986.1"/>
    </source>
</evidence>
<dbReference type="STRING" id="768670.Calni_1075"/>
<keyword evidence="1" id="KW-0328">Glycosyltransferase</keyword>
<keyword evidence="2 3" id="KW-0808">Transferase</keyword>
<evidence type="ECO:0000256" key="1">
    <source>
        <dbReference type="ARBA" id="ARBA00022676"/>
    </source>
</evidence>